<keyword evidence="3" id="KW-1185">Reference proteome</keyword>
<evidence type="ECO:0000256" key="1">
    <source>
        <dbReference type="SAM" id="SignalP"/>
    </source>
</evidence>
<name>A0ABW7F048_9BURK</name>
<evidence type="ECO:0000313" key="2">
    <source>
        <dbReference type="EMBL" id="MFG6429992.1"/>
    </source>
</evidence>
<proteinExistence type="predicted"/>
<accession>A0ABW7F048</accession>
<feature type="signal peptide" evidence="1">
    <location>
        <begin position="1"/>
        <end position="21"/>
    </location>
</feature>
<gene>
    <name evidence="2" type="ORF">ACG00Y_08730</name>
</gene>
<dbReference type="RefSeq" id="WP_394477914.1">
    <property type="nucleotide sequence ID" value="NZ_JBIGHV010000003.1"/>
</dbReference>
<feature type="chain" id="PRO_5046637839" description="Autotransporter outer membrane beta-barrel domain-containing protein" evidence="1">
    <location>
        <begin position="22"/>
        <end position="284"/>
    </location>
</feature>
<evidence type="ECO:0008006" key="4">
    <source>
        <dbReference type="Google" id="ProtNLM"/>
    </source>
</evidence>
<comment type="caution">
    <text evidence="2">The sequence shown here is derived from an EMBL/GenBank/DDBJ whole genome shotgun (WGS) entry which is preliminary data.</text>
</comment>
<sequence>MSRLTITTLATLLALPVLAQADEPAPNPGKRAVAVAAQRDSLKNQQAAASLTLPVGQRAWVNVGAGTSRSQDATRTYRPTQVSAGVGVAGSAWQATLDASRRRDGSALHQTDWAAAADVRPVDGVSVGVDATHRTARARNATTEQRLRGRGVGVHGAVAVGQHLTVHGAMMRNRYKVSETTTQTGSSGALGLLLQPRPSVVNRDELALARSAQVGATWRFDNQVAVTGEVLRDRLQDGGSLRTAQLKAAVPVGGGWTLAPAIGRSHGPQRTRATYGQLGASFAW</sequence>
<protein>
    <recommendedName>
        <fullName evidence="4">Autotransporter outer membrane beta-barrel domain-containing protein</fullName>
    </recommendedName>
</protein>
<organism evidence="2 3">
    <name type="scientific">Pelomonas parva</name>
    <dbReference type="NCBI Taxonomy" id="3299032"/>
    <lineage>
        <taxon>Bacteria</taxon>
        <taxon>Pseudomonadati</taxon>
        <taxon>Pseudomonadota</taxon>
        <taxon>Betaproteobacteria</taxon>
        <taxon>Burkholderiales</taxon>
        <taxon>Sphaerotilaceae</taxon>
        <taxon>Roseateles</taxon>
    </lineage>
</organism>
<dbReference type="EMBL" id="JBIGHV010000003">
    <property type="protein sequence ID" value="MFG6429992.1"/>
    <property type="molecule type" value="Genomic_DNA"/>
</dbReference>
<evidence type="ECO:0000313" key="3">
    <source>
        <dbReference type="Proteomes" id="UP001606210"/>
    </source>
</evidence>
<dbReference type="Proteomes" id="UP001606210">
    <property type="component" value="Unassembled WGS sequence"/>
</dbReference>
<reference evidence="2 3" key="1">
    <citation type="submission" date="2024-08" db="EMBL/GenBank/DDBJ databases">
        <authorList>
            <person name="Lu H."/>
        </authorList>
    </citation>
    <scope>NUCLEOTIDE SEQUENCE [LARGE SCALE GENOMIC DNA]</scope>
    <source>
        <strain evidence="2 3">LYH14W</strain>
    </source>
</reference>
<keyword evidence="1" id="KW-0732">Signal</keyword>